<dbReference type="Proteomes" id="UP000470470">
    <property type="component" value="Unassembled WGS sequence"/>
</dbReference>
<proteinExistence type="predicted"/>
<gene>
    <name evidence="1" type="ORF">G1H19_11715</name>
</gene>
<comment type="caution">
    <text evidence="1">The sequence shown here is derived from an EMBL/GenBank/DDBJ whole genome shotgun (WGS) entry which is preliminary data.</text>
</comment>
<organism evidence="1 2">
    <name type="scientific">Goekera deserti</name>
    <dbReference type="NCBI Taxonomy" id="2497753"/>
    <lineage>
        <taxon>Bacteria</taxon>
        <taxon>Bacillati</taxon>
        <taxon>Actinomycetota</taxon>
        <taxon>Actinomycetes</taxon>
        <taxon>Geodermatophilales</taxon>
        <taxon>Geodermatophilaceae</taxon>
        <taxon>Goekera</taxon>
    </lineage>
</organism>
<protein>
    <submittedName>
        <fullName evidence="1">Uncharacterized protein</fullName>
    </submittedName>
</protein>
<dbReference type="RefSeq" id="WP_152731081.1">
    <property type="nucleotide sequence ID" value="NZ_JAABOZ010000001.1"/>
</dbReference>
<name>A0A7K3WDW5_9ACTN</name>
<keyword evidence="2" id="KW-1185">Reference proteome</keyword>
<reference evidence="1 2" key="1">
    <citation type="submission" date="2020-02" db="EMBL/GenBank/DDBJ databases">
        <title>The whole genome sequence of CPCC 205119.</title>
        <authorList>
            <person name="Jiang Z."/>
        </authorList>
    </citation>
    <scope>NUCLEOTIDE SEQUENCE [LARGE SCALE GENOMIC DNA]</scope>
    <source>
        <strain evidence="1 2">CPCC 205119</strain>
    </source>
</reference>
<evidence type="ECO:0000313" key="1">
    <source>
        <dbReference type="EMBL" id="NEL54668.1"/>
    </source>
</evidence>
<accession>A0A7K3WDW5</accession>
<dbReference type="EMBL" id="JAAGWK010000015">
    <property type="protein sequence ID" value="NEL54668.1"/>
    <property type="molecule type" value="Genomic_DNA"/>
</dbReference>
<sequence length="151" mass="16381">MPTPDNTCPAACPSCGLDIPRSIVFPTVCTDCMMRAGARASTALRKAGRMGDARFLIDTDMLAIVGLPLGTEPLEDIAPVQTAPAVARHRARLLWMMGDQLADARGDLDDIRESLVEAGFLSEECSLSDGVWRAVEAATYWKRLYEEAAHD</sequence>
<evidence type="ECO:0000313" key="2">
    <source>
        <dbReference type="Proteomes" id="UP000470470"/>
    </source>
</evidence>
<dbReference type="AlphaFoldDB" id="A0A7K3WDW5"/>